<dbReference type="AlphaFoldDB" id="A0A256GR19"/>
<accession>A0A256GR19</accession>
<gene>
    <name evidence="1" type="ORF">CEV34_0821</name>
</gene>
<dbReference type="Proteomes" id="UP000216188">
    <property type="component" value="Unassembled WGS sequence"/>
</dbReference>
<evidence type="ECO:0000313" key="1">
    <source>
        <dbReference type="EMBL" id="OYR29236.1"/>
    </source>
</evidence>
<comment type="caution">
    <text evidence="1">The sequence shown here is derived from an EMBL/GenBank/DDBJ whole genome shotgun (WGS) entry which is preliminary data.</text>
</comment>
<reference evidence="1 2" key="1">
    <citation type="submission" date="2017-07" db="EMBL/GenBank/DDBJ databases">
        <title>Phylogenetic study on the rhizospheric bacterium Ochrobactrum sp. A44.</title>
        <authorList>
            <person name="Krzyzanowska D.M."/>
            <person name="Ossowicki A."/>
            <person name="Rajewska M."/>
            <person name="Maciag T."/>
            <person name="Kaczynski Z."/>
            <person name="Czerwicka M."/>
            <person name="Jafra S."/>
        </authorList>
    </citation>
    <scope>NUCLEOTIDE SEQUENCE [LARGE SCALE GENOMIC DNA]</scope>
    <source>
        <strain evidence="1 2">CCUG 30717</strain>
    </source>
</reference>
<name>A0A256GR19_9HYPH</name>
<dbReference type="EMBL" id="NNRM01000011">
    <property type="protein sequence ID" value="OYR29236.1"/>
    <property type="molecule type" value="Genomic_DNA"/>
</dbReference>
<sequence>MNIQNPSIYGYLPTGRSIINSSHDQWLYDLFMEKFRFDFNDPNIKYKQAHFEKNLYFITMQFRTGLFAAKDAKSIYNSRPMFESFRLWYLDAVRTVMGPRAGNKLKYQPFTVACLDVEGTAQGAAATVFQTPHIHACLLVHPNNQHEFENHLLSLKAKQFRDQIISKIDIKQFKDDGRGIEPMLTYSSKYAREQQSSPRHTVLLEAYPAVDAKNYPFYSERTSPD</sequence>
<evidence type="ECO:0000313" key="2">
    <source>
        <dbReference type="Proteomes" id="UP000216188"/>
    </source>
</evidence>
<proteinExistence type="predicted"/>
<protein>
    <submittedName>
        <fullName evidence="1">Uncharacterized protein</fullName>
    </submittedName>
</protein>
<keyword evidence="2" id="KW-1185">Reference proteome</keyword>
<organism evidence="1 2">
    <name type="scientific">Brucella pseudogrignonensis</name>
    <dbReference type="NCBI Taxonomy" id="419475"/>
    <lineage>
        <taxon>Bacteria</taxon>
        <taxon>Pseudomonadati</taxon>
        <taxon>Pseudomonadota</taxon>
        <taxon>Alphaproteobacteria</taxon>
        <taxon>Hyphomicrobiales</taxon>
        <taxon>Brucellaceae</taxon>
        <taxon>Brucella/Ochrobactrum group</taxon>
        <taxon>Brucella</taxon>
    </lineage>
</organism>